<reference evidence="2 3" key="1">
    <citation type="journal article" date="2014" name="BMC Genomics">
        <title>Genome sequencing of four Aureobasidium pullulans varieties: biotechnological potential, stress tolerance, and description of new species.</title>
        <authorList>
            <person name="Gostin Ar C."/>
            <person name="Ohm R.A."/>
            <person name="Kogej T."/>
            <person name="Sonjak S."/>
            <person name="Turk M."/>
            <person name="Zajc J."/>
            <person name="Zalar P."/>
            <person name="Grube M."/>
            <person name="Sun H."/>
            <person name="Han J."/>
            <person name="Sharma A."/>
            <person name="Chiniquy J."/>
            <person name="Ngan C.Y."/>
            <person name="Lipzen A."/>
            <person name="Barry K."/>
            <person name="Grigoriev I.V."/>
            <person name="Gunde-Cimerman N."/>
        </authorList>
    </citation>
    <scope>NUCLEOTIDE SEQUENCE [LARGE SCALE GENOMIC DNA]</scope>
    <source>
        <strain evidence="2 3">EXF-150</strain>
    </source>
</reference>
<dbReference type="HOGENOM" id="CLU_2170570_0_0_1"/>
<dbReference type="GeneID" id="40741396"/>
<evidence type="ECO:0000313" key="3">
    <source>
        <dbReference type="Proteomes" id="UP000030706"/>
    </source>
</evidence>
<organism evidence="2 3">
    <name type="scientific">Aureobasidium pullulans EXF-150</name>
    <dbReference type="NCBI Taxonomy" id="1043002"/>
    <lineage>
        <taxon>Eukaryota</taxon>
        <taxon>Fungi</taxon>
        <taxon>Dikarya</taxon>
        <taxon>Ascomycota</taxon>
        <taxon>Pezizomycotina</taxon>
        <taxon>Dothideomycetes</taxon>
        <taxon>Dothideomycetidae</taxon>
        <taxon>Dothideales</taxon>
        <taxon>Saccotheciaceae</taxon>
        <taxon>Aureobasidium</taxon>
    </lineage>
</organism>
<gene>
    <name evidence="2" type="ORF">M438DRAFT_16710</name>
</gene>
<protein>
    <submittedName>
        <fullName evidence="2">Uncharacterized protein</fullName>
    </submittedName>
</protein>
<keyword evidence="3" id="KW-1185">Reference proteome</keyword>
<dbReference type="RefSeq" id="XP_029766093.1">
    <property type="nucleotide sequence ID" value="XM_029899090.1"/>
</dbReference>
<dbReference type="AlphaFoldDB" id="A0A074YSQ8"/>
<keyword evidence="1" id="KW-1133">Transmembrane helix</keyword>
<sequence>MYVISFLDGVFEELFYRKAKHASNRAGKMQQSAAAASLIRFFGMPQFFLMFFAFHFSSLLFQSCLLKTLDILFLSRNGVLKKHQNRNFRIFNLPKTSYLPFLHIPLSHLK</sequence>
<evidence type="ECO:0000256" key="1">
    <source>
        <dbReference type="SAM" id="Phobius"/>
    </source>
</evidence>
<accession>A0A074YSQ8</accession>
<feature type="transmembrane region" description="Helical" evidence="1">
    <location>
        <begin position="47"/>
        <end position="66"/>
    </location>
</feature>
<keyword evidence="1" id="KW-0472">Membrane</keyword>
<keyword evidence="1" id="KW-0812">Transmembrane</keyword>
<dbReference type="Proteomes" id="UP000030706">
    <property type="component" value="Unassembled WGS sequence"/>
</dbReference>
<dbReference type="EMBL" id="KL584974">
    <property type="protein sequence ID" value="KEQ89906.1"/>
    <property type="molecule type" value="Genomic_DNA"/>
</dbReference>
<proteinExistence type="predicted"/>
<name>A0A074YSQ8_AURPU</name>
<evidence type="ECO:0000313" key="2">
    <source>
        <dbReference type="EMBL" id="KEQ89906.1"/>
    </source>
</evidence>